<dbReference type="Gene3D" id="1.10.10.60">
    <property type="entry name" value="Homeodomain-like"/>
    <property type="match status" value="1"/>
</dbReference>
<keyword evidence="2" id="KW-0067">ATP-binding</keyword>
<dbReference type="CDD" id="cd00009">
    <property type="entry name" value="AAA"/>
    <property type="match status" value="1"/>
</dbReference>
<dbReference type="PROSITE" id="PS00688">
    <property type="entry name" value="SIGMA54_INTERACT_3"/>
    <property type="match status" value="1"/>
</dbReference>
<dbReference type="InterPro" id="IPR011006">
    <property type="entry name" value="CheY-like_superfamily"/>
</dbReference>
<dbReference type="PANTHER" id="PTHR32071:SF121">
    <property type="entry name" value="SIGMA L-DEPENDENT TRANSCRIPTIONAL REGULATOR YQIR-RELATED"/>
    <property type="match status" value="1"/>
</dbReference>
<dbReference type="InterPro" id="IPR002197">
    <property type="entry name" value="HTH_Fis"/>
</dbReference>
<dbReference type="SMART" id="SM00382">
    <property type="entry name" value="AAA"/>
    <property type="match status" value="1"/>
</dbReference>
<dbReference type="PROSITE" id="PS00676">
    <property type="entry name" value="SIGMA54_INTERACT_2"/>
    <property type="match status" value="1"/>
</dbReference>
<dbReference type="PRINTS" id="PR01590">
    <property type="entry name" value="HTHFIS"/>
</dbReference>
<evidence type="ECO:0000313" key="8">
    <source>
        <dbReference type="Proteomes" id="UP000242664"/>
    </source>
</evidence>
<keyword evidence="8" id="KW-1185">Reference proteome</keyword>
<name>A0ABM9WWL9_VIBAE</name>
<dbReference type="SUPFAM" id="SSF52172">
    <property type="entry name" value="CheY-like"/>
    <property type="match status" value="1"/>
</dbReference>
<proteinExistence type="predicted"/>
<dbReference type="EMBL" id="DS267815">
    <property type="protein sequence ID" value="EDN57736.1"/>
    <property type="molecule type" value="Genomic_DNA"/>
</dbReference>
<dbReference type="InterPro" id="IPR025662">
    <property type="entry name" value="Sigma_54_int_dom_ATP-bd_1"/>
</dbReference>
<dbReference type="Pfam" id="PF25601">
    <property type="entry name" value="AAA_lid_14"/>
    <property type="match status" value="1"/>
</dbReference>
<reference evidence="8" key="1">
    <citation type="submission" date="2006-10" db="EMBL/GenBank/DDBJ databases">
        <authorList>
            <person name="Heidelberg J."/>
            <person name="Sebastian Y."/>
        </authorList>
    </citation>
    <scope>NUCLEOTIDE SEQUENCE [LARGE SCALE GENOMIC DNA]</scope>
    <source>
        <strain evidence="8">EX25</strain>
    </source>
</reference>
<sequence>MSCALRIIHVHCFCHSKEDISMSLPSLFLRIQDPTLKDAIASCQELNKFRLHNTDAADGWIEDFLQLKPEVAIVEVAHFTSADYQRLSNIEDIYDMDLIIISSGAPNENLDKLMNLGAIFHYRKPVDIAILTDTLSEVSQYYQQKQDQGRKVSTSDLDQFGLLVGSSSPMHQLYRMIRRVAKTEANVLIVGESGSGKELVAQTIHLASDRKQQPFIAINCGAISPELVDSELFGHEKGAFTGANKTHQGVFKQAEGGTLFLDEITEMPIEHQVKLLRVLETGEYRPVGSNTVHIANTRIIAATNRDPKVAIEEQFLREDLFFRLSHFPLTIPPLRERGGDIVGLAKHFIAHRNANEAKTKTILDSAIQKIAVHDWPGNVRELKHTIERAFILADDTIRDEHLIFDTPPLETGTSIEDLVPAGVSLEELEKAAILNTLEENQGNKTESAQELGISVKTLYNKLEKYQDE</sequence>
<evidence type="ECO:0000256" key="5">
    <source>
        <dbReference type="ARBA" id="ARBA00023163"/>
    </source>
</evidence>
<keyword evidence="5" id="KW-0804">Transcription</keyword>
<evidence type="ECO:0000313" key="7">
    <source>
        <dbReference type="EMBL" id="EDN57736.1"/>
    </source>
</evidence>
<dbReference type="InterPro" id="IPR058031">
    <property type="entry name" value="AAA_lid_NorR"/>
</dbReference>
<dbReference type="SUPFAM" id="SSF46689">
    <property type="entry name" value="Homeodomain-like"/>
    <property type="match status" value="1"/>
</dbReference>
<organism evidence="7 8">
    <name type="scientific">Vibrio antiquarius (strain Ex25)</name>
    <dbReference type="NCBI Taxonomy" id="150340"/>
    <lineage>
        <taxon>Bacteria</taxon>
        <taxon>Pseudomonadati</taxon>
        <taxon>Pseudomonadota</taxon>
        <taxon>Gammaproteobacteria</taxon>
        <taxon>Vibrionales</taxon>
        <taxon>Vibrionaceae</taxon>
        <taxon>Vibrio</taxon>
        <taxon>Vibrio diabolicus subgroup</taxon>
    </lineage>
</organism>
<dbReference type="InterPro" id="IPR027417">
    <property type="entry name" value="P-loop_NTPase"/>
</dbReference>
<dbReference type="PROSITE" id="PS00675">
    <property type="entry name" value="SIGMA54_INTERACT_1"/>
    <property type="match status" value="1"/>
</dbReference>
<dbReference type="SUPFAM" id="SSF52540">
    <property type="entry name" value="P-loop containing nucleoside triphosphate hydrolases"/>
    <property type="match status" value="1"/>
</dbReference>
<protein>
    <submittedName>
        <fullName evidence="7">Sigma-54 interaction domain family</fullName>
    </submittedName>
</protein>
<dbReference type="PROSITE" id="PS50045">
    <property type="entry name" value="SIGMA54_INTERACT_4"/>
    <property type="match status" value="1"/>
</dbReference>
<keyword evidence="3" id="KW-0805">Transcription regulation</keyword>
<dbReference type="Pfam" id="PF02954">
    <property type="entry name" value="HTH_8"/>
    <property type="match status" value="1"/>
</dbReference>
<dbReference type="InterPro" id="IPR025943">
    <property type="entry name" value="Sigma_54_int_dom_ATP-bd_2"/>
</dbReference>
<dbReference type="InterPro" id="IPR003593">
    <property type="entry name" value="AAA+_ATPase"/>
</dbReference>
<evidence type="ECO:0000256" key="4">
    <source>
        <dbReference type="ARBA" id="ARBA00023125"/>
    </source>
</evidence>
<evidence type="ECO:0000259" key="6">
    <source>
        <dbReference type="PROSITE" id="PS50045"/>
    </source>
</evidence>
<feature type="domain" description="Sigma-54 factor interaction" evidence="6">
    <location>
        <begin position="163"/>
        <end position="391"/>
    </location>
</feature>
<dbReference type="Proteomes" id="UP000242664">
    <property type="component" value="Unassembled WGS sequence"/>
</dbReference>
<evidence type="ECO:0000256" key="1">
    <source>
        <dbReference type="ARBA" id="ARBA00022741"/>
    </source>
</evidence>
<evidence type="ECO:0000256" key="2">
    <source>
        <dbReference type="ARBA" id="ARBA00022840"/>
    </source>
</evidence>
<dbReference type="Gene3D" id="1.10.8.60">
    <property type="match status" value="1"/>
</dbReference>
<keyword evidence="4" id="KW-0238">DNA-binding</keyword>
<accession>A0ABM9WWL9</accession>
<dbReference type="Gene3D" id="3.40.50.300">
    <property type="entry name" value="P-loop containing nucleotide triphosphate hydrolases"/>
    <property type="match status" value="1"/>
</dbReference>
<keyword evidence="1" id="KW-0547">Nucleotide-binding</keyword>
<dbReference type="InterPro" id="IPR025944">
    <property type="entry name" value="Sigma_54_int_dom_CS"/>
</dbReference>
<gene>
    <name evidence="7" type="ORF">VEx25_0053</name>
</gene>
<evidence type="ECO:0000256" key="3">
    <source>
        <dbReference type="ARBA" id="ARBA00023015"/>
    </source>
</evidence>
<dbReference type="Pfam" id="PF00158">
    <property type="entry name" value="Sigma54_activat"/>
    <property type="match status" value="1"/>
</dbReference>
<dbReference type="PANTHER" id="PTHR32071">
    <property type="entry name" value="TRANSCRIPTIONAL REGULATORY PROTEIN"/>
    <property type="match status" value="1"/>
</dbReference>
<dbReference type="InterPro" id="IPR009057">
    <property type="entry name" value="Homeodomain-like_sf"/>
</dbReference>
<dbReference type="InterPro" id="IPR002078">
    <property type="entry name" value="Sigma_54_int"/>
</dbReference>